<dbReference type="AlphaFoldDB" id="A0AAJ8K7T3"/>
<dbReference type="KEGG" id="kbi:30207404"/>
<reference evidence="7" key="1">
    <citation type="submission" date="2013-07" db="EMBL/GenBank/DDBJ databases">
        <authorList>
            <consortium name="The Broad Institute Genome Sequencing Platform"/>
            <person name="Cuomo C."/>
            <person name="Litvintseva A."/>
            <person name="Chen Y."/>
            <person name="Heitman J."/>
            <person name="Sun S."/>
            <person name="Springer D."/>
            <person name="Dromer F."/>
            <person name="Young S.K."/>
            <person name="Zeng Q."/>
            <person name="Gargeya S."/>
            <person name="Fitzgerald M."/>
            <person name="Abouelleil A."/>
            <person name="Alvarado L."/>
            <person name="Berlin A.M."/>
            <person name="Chapman S.B."/>
            <person name="Dewar J."/>
            <person name="Goldberg J."/>
            <person name="Griggs A."/>
            <person name="Gujja S."/>
            <person name="Hansen M."/>
            <person name="Howarth C."/>
            <person name="Imamovic A."/>
            <person name="Larimer J."/>
            <person name="McCowan C."/>
            <person name="Murphy C."/>
            <person name="Pearson M."/>
            <person name="Priest M."/>
            <person name="Roberts A."/>
            <person name="Saif S."/>
            <person name="Shea T."/>
            <person name="Sykes S."/>
            <person name="Wortman J."/>
            <person name="Nusbaum C."/>
            <person name="Birren B."/>
        </authorList>
    </citation>
    <scope>NUCLEOTIDE SEQUENCE</scope>
    <source>
        <strain evidence="7">CBS 10118</strain>
    </source>
</reference>
<proteinExistence type="inferred from homology"/>
<dbReference type="PANTHER" id="PTHR11280">
    <property type="entry name" value="GLUCOSAMINE-6-PHOSPHATE ISOMERASE"/>
    <property type="match status" value="1"/>
</dbReference>
<keyword evidence="8" id="KW-1185">Reference proteome</keyword>
<accession>A0AAJ8K7T3</accession>
<dbReference type="GO" id="GO:0006046">
    <property type="term" value="P:N-acetylglucosamine catabolic process"/>
    <property type="evidence" value="ECO:0007669"/>
    <property type="project" value="TreeGrafter"/>
</dbReference>
<dbReference type="Proteomes" id="UP000092730">
    <property type="component" value="Chromosome 2"/>
</dbReference>
<dbReference type="GO" id="GO:0019262">
    <property type="term" value="P:N-acetylneuraminate catabolic process"/>
    <property type="evidence" value="ECO:0007669"/>
    <property type="project" value="TreeGrafter"/>
</dbReference>
<evidence type="ECO:0000313" key="7">
    <source>
        <dbReference type="EMBL" id="WVW82292.1"/>
    </source>
</evidence>
<sequence length="417" mass="46116">MFLSTHPTQEEASSHVASQIIARINTFRPTQNRKFILCLPTGGTPFLVYRELARRCEEGEVSFEHVITINLDEYVGLGSEHPQSYCHFMEENFFSKGKLQSPNIIFTRPFPSPSPYHTILTPSPVDIPPNQSHLLPGHPIPPNTTPEHSCASYESLITSLGGIHLLFMGIGENGHIGFNEPGSSFGGRTRVIKLDEGTRGVNARFFDDPSEIPTHALTMGIGTIREAREMIVLALGKKKAEAVRRAVEDGVNHLCPASALQLHENVRFVTDNEASQNLRETTKTYLMAQVPAEPSPPSQDERHGPNVTLVKRPNRPNALRGSSFNLSLSPLSPREESHQHTWSRPPSPVSARNKANDEIIAVQGTNGDQKTALDTSKHDEDNEPEPPTKTLLSQGKIKINEKLNVKNDKGDEDCQVM</sequence>
<dbReference type="GO" id="GO:0005737">
    <property type="term" value="C:cytoplasm"/>
    <property type="evidence" value="ECO:0007669"/>
    <property type="project" value="TreeGrafter"/>
</dbReference>
<dbReference type="GeneID" id="30207404"/>
<evidence type="ECO:0000259" key="6">
    <source>
        <dbReference type="Pfam" id="PF01182"/>
    </source>
</evidence>
<dbReference type="InterPro" id="IPR037171">
    <property type="entry name" value="NagB/RpiA_transferase-like"/>
</dbReference>
<evidence type="ECO:0000256" key="4">
    <source>
        <dbReference type="ARBA" id="ARBA00022801"/>
    </source>
</evidence>
<gene>
    <name evidence="7" type="ORF">I302_104298</name>
</gene>
<comment type="similarity">
    <text evidence="2">Belongs to the glucosamine/galactosamine-6-phosphate isomerase family.</text>
</comment>
<dbReference type="GO" id="GO:0004342">
    <property type="term" value="F:glucosamine-6-phosphate deaminase activity"/>
    <property type="evidence" value="ECO:0007669"/>
    <property type="project" value="UniProtKB-EC"/>
</dbReference>
<reference evidence="7" key="2">
    <citation type="submission" date="2024-02" db="EMBL/GenBank/DDBJ databases">
        <title>Comparative genomics of Cryptococcus and Kwoniella reveals pathogenesis evolution and contrasting modes of karyotype evolution via chromosome fusion or intercentromeric recombination.</title>
        <authorList>
            <person name="Coelho M.A."/>
            <person name="David-Palma M."/>
            <person name="Shea T."/>
            <person name="Bowers K."/>
            <person name="McGinley-Smith S."/>
            <person name="Mohammad A.W."/>
            <person name="Gnirke A."/>
            <person name="Yurkov A.M."/>
            <person name="Nowrousian M."/>
            <person name="Sun S."/>
            <person name="Cuomo C.A."/>
            <person name="Heitman J."/>
        </authorList>
    </citation>
    <scope>NUCLEOTIDE SEQUENCE</scope>
    <source>
        <strain evidence="7">CBS 10118</strain>
    </source>
</reference>
<evidence type="ECO:0000256" key="2">
    <source>
        <dbReference type="ARBA" id="ARBA00005526"/>
    </source>
</evidence>
<dbReference type="InterPro" id="IPR018321">
    <property type="entry name" value="Glucosamine6P_isomerase_CS"/>
</dbReference>
<dbReference type="EMBL" id="CP144542">
    <property type="protein sequence ID" value="WVW82292.1"/>
    <property type="molecule type" value="Genomic_DNA"/>
</dbReference>
<protein>
    <recommendedName>
        <fullName evidence="3">glucosamine-6-phosphate deaminase</fullName>
        <ecNumber evidence="3">3.5.99.6</ecNumber>
    </recommendedName>
</protein>
<feature type="compositionally biased region" description="Polar residues" evidence="5">
    <location>
        <begin position="363"/>
        <end position="374"/>
    </location>
</feature>
<dbReference type="Pfam" id="PF01182">
    <property type="entry name" value="Glucosamine_iso"/>
    <property type="match status" value="1"/>
</dbReference>
<comment type="catalytic activity">
    <reaction evidence="1">
        <text>alpha-D-glucosamine 6-phosphate + H2O = beta-D-fructose 6-phosphate + NH4(+)</text>
        <dbReference type="Rhea" id="RHEA:12172"/>
        <dbReference type="ChEBI" id="CHEBI:15377"/>
        <dbReference type="ChEBI" id="CHEBI:28938"/>
        <dbReference type="ChEBI" id="CHEBI:57634"/>
        <dbReference type="ChEBI" id="CHEBI:75989"/>
        <dbReference type="EC" id="3.5.99.6"/>
    </reaction>
</comment>
<keyword evidence="4" id="KW-0378">Hydrolase</keyword>
<organism evidence="7 8">
    <name type="scientific">Kwoniella bestiolae CBS 10118</name>
    <dbReference type="NCBI Taxonomy" id="1296100"/>
    <lineage>
        <taxon>Eukaryota</taxon>
        <taxon>Fungi</taxon>
        <taxon>Dikarya</taxon>
        <taxon>Basidiomycota</taxon>
        <taxon>Agaricomycotina</taxon>
        <taxon>Tremellomycetes</taxon>
        <taxon>Tremellales</taxon>
        <taxon>Cryptococcaceae</taxon>
        <taxon>Kwoniella</taxon>
    </lineage>
</organism>
<dbReference type="GO" id="GO:0005975">
    <property type="term" value="P:carbohydrate metabolic process"/>
    <property type="evidence" value="ECO:0007669"/>
    <property type="project" value="InterPro"/>
</dbReference>
<dbReference type="Gene3D" id="3.40.50.1360">
    <property type="match status" value="1"/>
</dbReference>
<feature type="region of interest" description="Disordered" evidence="5">
    <location>
        <begin position="290"/>
        <end position="397"/>
    </location>
</feature>
<dbReference type="CDD" id="cd01399">
    <property type="entry name" value="GlcN6P_deaminase"/>
    <property type="match status" value="1"/>
</dbReference>
<dbReference type="PROSITE" id="PS01161">
    <property type="entry name" value="GLC_GALNAC_ISOMERASE"/>
    <property type="match status" value="1"/>
</dbReference>
<dbReference type="GO" id="GO:0006043">
    <property type="term" value="P:glucosamine catabolic process"/>
    <property type="evidence" value="ECO:0007669"/>
    <property type="project" value="TreeGrafter"/>
</dbReference>
<evidence type="ECO:0000256" key="5">
    <source>
        <dbReference type="SAM" id="MobiDB-lite"/>
    </source>
</evidence>
<name>A0AAJ8K7T3_9TREE</name>
<evidence type="ECO:0000256" key="3">
    <source>
        <dbReference type="ARBA" id="ARBA00012680"/>
    </source>
</evidence>
<dbReference type="GO" id="GO:0042802">
    <property type="term" value="F:identical protein binding"/>
    <property type="evidence" value="ECO:0007669"/>
    <property type="project" value="TreeGrafter"/>
</dbReference>
<dbReference type="InterPro" id="IPR004547">
    <property type="entry name" value="Glucosamine6P_isomerase"/>
</dbReference>
<dbReference type="EC" id="3.5.99.6" evidence="3"/>
<evidence type="ECO:0000256" key="1">
    <source>
        <dbReference type="ARBA" id="ARBA00000644"/>
    </source>
</evidence>
<dbReference type="SUPFAM" id="SSF100950">
    <property type="entry name" value="NagB/RpiA/CoA transferase-like"/>
    <property type="match status" value="2"/>
</dbReference>
<dbReference type="RefSeq" id="XP_065725912.1">
    <property type="nucleotide sequence ID" value="XM_065869840.1"/>
</dbReference>
<evidence type="ECO:0000313" key="8">
    <source>
        <dbReference type="Proteomes" id="UP000092730"/>
    </source>
</evidence>
<feature type="domain" description="Glucosamine/galactosamine-6-phosphate isomerase" evidence="6">
    <location>
        <begin position="8"/>
        <end position="262"/>
    </location>
</feature>
<dbReference type="PANTHER" id="PTHR11280:SF5">
    <property type="entry name" value="GLUCOSAMINE-6-PHOSPHATE ISOMERASE"/>
    <property type="match status" value="1"/>
</dbReference>
<dbReference type="InterPro" id="IPR006148">
    <property type="entry name" value="Glc/Gal-6P_isomerase"/>
</dbReference>